<dbReference type="GO" id="GO:0004497">
    <property type="term" value="F:monooxygenase activity"/>
    <property type="evidence" value="ECO:0007669"/>
    <property type="project" value="UniProtKB-KW"/>
</dbReference>
<keyword evidence="6 10" id="KW-0560">Oxidoreductase</keyword>
<dbReference type="EMBL" id="JH687410">
    <property type="protein sequence ID" value="EIM79122.1"/>
    <property type="molecule type" value="Genomic_DNA"/>
</dbReference>
<evidence type="ECO:0000256" key="9">
    <source>
        <dbReference type="PIRSR" id="PIRSR602401-1"/>
    </source>
</evidence>
<keyword evidence="7 9" id="KW-0408">Iron</keyword>
<evidence type="ECO:0000256" key="4">
    <source>
        <dbReference type="ARBA" id="ARBA00022617"/>
    </source>
</evidence>
<evidence type="ECO:0000313" key="12">
    <source>
        <dbReference type="Proteomes" id="UP000053927"/>
    </source>
</evidence>
<keyword evidence="4 9" id="KW-0349">Heme</keyword>
<evidence type="ECO:0000256" key="2">
    <source>
        <dbReference type="ARBA" id="ARBA00005179"/>
    </source>
</evidence>
<accession>R7RXL9</accession>
<evidence type="ECO:0000256" key="5">
    <source>
        <dbReference type="ARBA" id="ARBA00022723"/>
    </source>
</evidence>
<dbReference type="InterPro" id="IPR001128">
    <property type="entry name" value="Cyt_P450"/>
</dbReference>
<dbReference type="InterPro" id="IPR050121">
    <property type="entry name" value="Cytochrome_P450_monoxygenase"/>
</dbReference>
<dbReference type="OMA" id="WRRNSRE"/>
<dbReference type="PANTHER" id="PTHR24305">
    <property type="entry name" value="CYTOCHROME P450"/>
    <property type="match status" value="1"/>
</dbReference>
<protein>
    <submittedName>
        <fullName evidence="11">Cytochrome P450</fullName>
    </submittedName>
</protein>
<keyword evidence="5 9" id="KW-0479">Metal-binding</keyword>
<keyword evidence="12" id="KW-1185">Reference proteome</keyword>
<comment type="pathway">
    <text evidence="2">Secondary metabolite biosynthesis.</text>
</comment>
<dbReference type="Pfam" id="PF00067">
    <property type="entry name" value="p450"/>
    <property type="match status" value="1"/>
</dbReference>
<dbReference type="GO" id="GO:0020037">
    <property type="term" value="F:heme binding"/>
    <property type="evidence" value="ECO:0007669"/>
    <property type="project" value="InterPro"/>
</dbReference>
<evidence type="ECO:0000256" key="3">
    <source>
        <dbReference type="ARBA" id="ARBA00010617"/>
    </source>
</evidence>
<dbReference type="PRINTS" id="PR00463">
    <property type="entry name" value="EP450I"/>
</dbReference>
<dbReference type="PANTHER" id="PTHR24305:SF166">
    <property type="entry name" value="CYTOCHROME P450 12A4, MITOCHONDRIAL-RELATED"/>
    <property type="match status" value="1"/>
</dbReference>
<dbReference type="InterPro" id="IPR036396">
    <property type="entry name" value="Cyt_P450_sf"/>
</dbReference>
<reference evidence="12" key="1">
    <citation type="journal article" date="2012" name="Science">
        <title>The Paleozoic origin of enzymatic lignin decomposition reconstructed from 31 fungal genomes.</title>
        <authorList>
            <person name="Floudas D."/>
            <person name="Binder M."/>
            <person name="Riley R."/>
            <person name="Barry K."/>
            <person name="Blanchette R.A."/>
            <person name="Henrissat B."/>
            <person name="Martinez A.T."/>
            <person name="Otillar R."/>
            <person name="Spatafora J.W."/>
            <person name="Yadav J.S."/>
            <person name="Aerts A."/>
            <person name="Benoit I."/>
            <person name="Boyd A."/>
            <person name="Carlson A."/>
            <person name="Copeland A."/>
            <person name="Coutinho P.M."/>
            <person name="de Vries R.P."/>
            <person name="Ferreira P."/>
            <person name="Findley K."/>
            <person name="Foster B."/>
            <person name="Gaskell J."/>
            <person name="Glotzer D."/>
            <person name="Gorecki P."/>
            <person name="Heitman J."/>
            <person name="Hesse C."/>
            <person name="Hori C."/>
            <person name="Igarashi K."/>
            <person name="Jurgens J.A."/>
            <person name="Kallen N."/>
            <person name="Kersten P."/>
            <person name="Kohler A."/>
            <person name="Kuees U."/>
            <person name="Kumar T.K.A."/>
            <person name="Kuo A."/>
            <person name="LaButti K."/>
            <person name="Larrondo L.F."/>
            <person name="Lindquist E."/>
            <person name="Ling A."/>
            <person name="Lombard V."/>
            <person name="Lucas S."/>
            <person name="Lundell T."/>
            <person name="Martin R."/>
            <person name="McLaughlin D.J."/>
            <person name="Morgenstern I."/>
            <person name="Morin E."/>
            <person name="Murat C."/>
            <person name="Nagy L.G."/>
            <person name="Nolan M."/>
            <person name="Ohm R.A."/>
            <person name="Patyshakuliyeva A."/>
            <person name="Rokas A."/>
            <person name="Ruiz-Duenas F.J."/>
            <person name="Sabat G."/>
            <person name="Salamov A."/>
            <person name="Samejima M."/>
            <person name="Schmutz J."/>
            <person name="Slot J.C."/>
            <person name="St John F."/>
            <person name="Stenlid J."/>
            <person name="Sun H."/>
            <person name="Sun S."/>
            <person name="Syed K."/>
            <person name="Tsang A."/>
            <person name="Wiebenga A."/>
            <person name="Young D."/>
            <person name="Pisabarro A."/>
            <person name="Eastwood D.C."/>
            <person name="Martin F."/>
            <person name="Cullen D."/>
            <person name="Grigoriev I.V."/>
            <person name="Hibbett D.S."/>
        </authorList>
    </citation>
    <scope>NUCLEOTIDE SEQUENCE [LARGE SCALE GENOMIC DNA]</scope>
    <source>
        <strain evidence="12">FP-91666</strain>
    </source>
</reference>
<dbReference type="GO" id="GO:0005506">
    <property type="term" value="F:iron ion binding"/>
    <property type="evidence" value="ECO:0007669"/>
    <property type="project" value="InterPro"/>
</dbReference>
<feature type="binding site" description="axial binding residue" evidence="9">
    <location>
        <position position="485"/>
    </location>
    <ligand>
        <name>heme</name>
        <dbReference type="ChEBI" id="CHEBI:30413"/>
    </ligand>
    <ligandPart>
        <name>Fe</name>
        <dbReference type="ChEBI" id="CHEBI:18248"/>
    </ligandPart>
</feature>
<comment type="cofactor">
    <cofactor evidence="1 9">
        <name>heme</name>
        <dbReference type="ChEBI" id="CHEBI:30413"/>
    </cofactor>
</comment>
<gene>
    <name evidence="11" type="ORF">STEHIDRAFT_163987</name>
</gene>
<dbReference type="Proteomes" id="UP000053927">
    <property type="component" value="Unassembled WGS sequence"/>
</dbReference>
<dbReference type="GeneID" id="18802492"/>
<dbReference type="KEGG" id="shs:STEHIDRAFT_163987"/>
<name>R7RXL9_STEHR</name>
<dbReference type="RefSeq" id="XP_007311782.1">
    <property type="nucleotide sequence ID" value="XM_007311720.1"/>
</dbReference>
<evidence type="ECO:0000256" key="10">
    <source>
        <dbReference type="RuleBase" id="RU000461"/>
    </source>
</evidence>
<organism evidence="11 12">
    <name type="scientific">Stereum hirsutum (strain FP-91666)</name>
    <name type="common">White-rot fungus</name>
    <dbReference type="NCBI Taxonomy" id="721885"/>
    <lineage>
        <taxon>Eukaryota</taxon>
        <taxon>Fungi</taxon>
        <taxon>Dikarya</taxon>
        <taxon>Basidiomycota</taxon>
        <taxon>Agaricomycotina</taxon>
        <taxon>Agaricomycetes</taxon>
        <taxon>Russulales</taxon>
        <taxon>Stereaceae</taxon>
        <taxon>Stereum</taxon>
    </lineage>
</organism>
<sequence length="549" mass="61442">MERIAATAAASFIAFHVLRSVYRRLNGYGISDIPGPPSPSFIYGNLLQIFQEQAGTFDFKWQEQFGGVFRIRGPFGDDRLMVSDPKTLHYMFHTSGYDIIKQPERKELSRLLTGKGLIWAEGDVHRRQRKVMNPAFGPAEARAFFPIFLEHANQVGLVAKWQDIMSESPERISVFNIPNWLGRATMDAIGAAAFSYKFGMLTDGGNELAQAYNNILQETHGRASSGRILFQNASHLIPLRVIEWITDHGRAKPIARAREVTAMANRVAEDLLSLKSEALLQGKKGKDIMSLVVQANLSEDEKSRIDTDEMYSQLRTVMLAGYETTSNSLSWTLYELAKRPDIQNQLRAEIVQTQARVRARGDELMSLSDFDNMPLTTAVIKESLRMHPVAHQMYRQTSKDDVFPLSKPIISKSGKVLHEVFVPKGTRLVAAVAAYNRSKEVWGVDASEFRPERWLQSVDGGRAQGAASVGTYGNLMTFGGGVRACIGWRFAVAEMQAFAVELLRNFEFSLTEESRHIRRDVALVMIPTVEGQVGKGMQLPLRVSLAPEE</sequence>
<dbReference type="eggNOG" id="KOG0157">
    <property type="taxonomic scope" value="Eukaryota"/>
</dbReference>
<dbReference type="InterPro" id="IPR002401">
    <property type="entry name" value="Cyt_P450_E_grp-I"/>
</dbReference>
<evidence type="ECO:0000256" key="8">
    <source>
        <dbReference type="ARBA" id="ARBA00023033"/>
    </source>
</evidence>
<dbReference type="CDD" id="cd11069">
    <property type="entry name" value="CYP_FUM15-like"/>
    <property type="match status" value="1"/>
</dbReference>
<dbReference type="OrthoDB" id="1470350at2759"/>
<comment type="similarity">
    <text evidence="3 10">Belongs to the cytochrome P450 family.</text>
</comment>
<evidence type="ECO:0000256" key="6">
    <source>
        <dbReference type="ARBA" id="ARBA00023002"/>
    </source>
</evidence>
<dbReference type="PRINTS" id="PR00385">
    <property type="entry name" value="P450"/>
</dbReference>
<dbReference type="Gene3D" id="1.10.630.10">
    <property type="entry name" value="Cytochrome P450"/>
    <property type="match status" value="1"/>
</dbReference>
<evidence type="ECO:0000256" key="1">
    <source>
        <dbReference type="ARBA" id="ARBA00001971"/>
    </source>
</evidence>
<keyword evidence="8 10" id="KW-0503">Monooxygenase</keyword>
<dbReference type="PROSITE" id="PS00086">
    <property type="entry name" value="CYTOCHROME_P450"/>
    <property type="match status" value="1"/>
</dbReference>
<dbReference type="InterPro" id="IPR017972">
    <property type="entry name" value="Cyt_P450_CS"/>
</dbReference>
<dbReference type="AlphaFoldDB" id="R7RXL9"/>
<proteinExistence type="inferred from homology"/>
<evidence type="ECO:0000313" key="11">
    <source>
        <dbReference type="EMBL" id="EIM79122.1"/>
    </source>
</evidence>
<evidence type="ECO:0000256" key="7">
    <source>
        <dbReference type="ARBA" id="ARBA00023004"/>
    </source>
</evidence>
<dbReference type="GO" id="GO:0016705">
    <property type="term" value="F:oxidoreductase activity, acting on paired donors, with incorporation or reduction of molecular oxygen"/>
    <property type="evidence" value="ECO:0007669"/>
    <property type="project" value="InterPro"/>
</dbReference>
<dbReference type="SUPFAM" id="SSF48264">
    <property type="entry name" value="Cytochrome P450"/>
    <property type="match status" value="1"/>
</dbReference>